<dbReference type="VEuPathDB" id="TrichDB:TVAG_198260"/>
<dbReference type="PANTHER" id="PTHR24188">
    <property type="entry name" value="ANKYRIN REPEAT PROTEIN"/>
    <property type="match status" value="1"/>
</dbReference>
<feature type="coiled-coil region" evidence="4">
    <location>
        <begin position="100"/>
        <end position="134"/>
    </location>
</feature>
<protein>
    <submittedName>
        <fullName evidence="5">Uncharacterized protein</fullName>
    </submittedName>
</protein>
<dbReference type="InterPro" id="IPR002110">
    <property type="entry name" value="Ankyrin_rpt"/>
</dbReference>
<dbReference type="EMBL" id="DS113226">
    <property type="protein sequence ID" value="EAY17772.1"/>
    <property type="molecule type" value="Genomic_DNA"/>
</dbReference>
<organism evidence="5 6">
    <name type="scientific">Trichomonas vaginalis (strain ATCC PRA-98 / G3)</name>
    <dbReference type="NCBI Taxonomy" id="412133"/>
    <lineage>
        <taxon>Eukaryota</taxon>
        <taxon>Metamonada</taxon>
        <taxon>Parabasalia</taxon>
        <taxon>Trichomonadida</taxon>
        <taxon>Trichomonadidae</taxon>
        <taxon>Trichomonas</taxon>
    </lineage>
</organism>
<dbReference type="PANTHER" id="PTHR24188:SF29">
    <property type="entry name" value="GH09064P"/>
    <property type="match status" value="1"/>
</dbReference>
<evidence type="ECO:0000256" key="1">
    <source>
        <dbReference type="ARBA" id="ARBA00022737"/>
    </source>
</evidence>
<accession>A2DP72</accession>
<dbReference type="Proteomes" id="UP000001542">
    <property type="component" value="Unassembled WGS sequence"/>
</dbReference>
<dbReference type="PROSITE" id="PS50088">
    <property type="entry name" value="ANK_REPEAT"/>
    <property type="match status" value="2"/>
</dbReference>
<evidence type="ECO:0000256" key="2">
    <source>
        <dbReference type="ARBA" id="ARBA00023043"/>
    </source>
</evidence>
<reference evidence="5" key="2">
    <citation type="journal article" date="2007" name="Science">
        <title>Draft genome sequence of the sexually transmitted pathogen Trichomonas vaginalis.</title>
        <authorList>
            <person name="Carlton J.M."/>
            <person name="Hirt R.P."/>
            <person name="Silva J.C."/>
            <person name="Delcher A.L."/>
            <person name="Schatz M."/>
            <person name="Zhao Q."/>
            <person name="Wortman J.R."/>
            <person name="Bidwell S.L."/>
            <person name="Alsmark U.C.M."/>
            <person name="Besteiro S."/>
            <person name="Sicheritz-Ponten T."/>
            <person name="Noel C.J."/>
            <person name="Dacks J.B."/>
            <person name="Foster P.G."/>
            <person name="Simillion C."/>
            <person name="Van de Peer Y."/>
            <person name="Miranda-Saavedra D."/>
            <person name="Barton G.J."/>
            <person name="Westrop G.D."/>
            <person name="Mueller S."/>
            <person name="Dessi D."/>
            <person name="Fiori P.L."/>
            <person name="Ren Q."/>
            <person name="Paulsen I."/>
            <person name="Zhang H."/>
            <person name="Bastida-Corcuera F.D."/>
            <person name="Simoes-Barbosa A."/>
            <person name="Brown M.T."/>
            <person name="Hayes R.D."/>
            <person name="Mukherjee M."/>
            <person name="Okumura C.Y."/>
            <person name="Schneider R."/>
            <person name="Smith A.J."/>
            <person name="Vanacova S."/>
            <person name="Villalvazo M."/>
            <person name="Haas B.J."/>
            <person name="Pertea M."/>
            <person name="Feldblyum T.V."/>
            <person name="Utterback T.R."/>
            <person name="Shu C.L."/>
            <person name="Osoegawa K."/>
            <person name="de Jong P.J."/>
            <person name="Hrdy I."/>
            <person name="Horvathova L."/>
            <person name="Zubacova Z."/>
            <person name="Dolezal P."/>
            <person name="Malik S.B."/>
            <person name="Logsdon J.M. Jr."/>
            <person name="Henze K."/>
            <person name="Gupta A."/>
            <person name="Wang C.C."/>
            <person name="Dunne R.L."/>
            <person name="Upcroft J.A."/>
            <person name="Upcroft P."/>
            <person name="White O."/>
            <person name="Salzberg S.L."/>
            <person name="Tang P."/>
            <person name="Chiu C.-H."/>
            <person name="Lee Y.-S."/>
            <person name="Embley T.M."/>
            <person name="Coombs G.H."/>
            <person name="Mottram J.C."/>
            <person name="Tachezy J."/>
            <person name="Fraser-Liggett C.M."/>
            <person name="Johnson P.J."/>
        </authorList>
    </citation>
    <scope>NUCLEOTIDE SEQUENCE [LARGE SCALE GENOMIC DNA]</scope>
    <source>
        <strain evidence="5">G3</strain>
    </source>
</reference>
<name>A2DP72_TRIV3</name>
<dbReference type="InterPro" id="IPR036770">
    <property type="entry name" value="Ankyrin_rpt-contain_sf"/>
</dbReference>
<gene>
    <name evidence="5" type="ORF">TVAG_016020</name>
</gene>
<proteinExistence type="predicted"/>
<dbReference type="InParanoid" id="A2DP72"/>
<dbReference type="SMART" id="SM00248">
    <property type="entry name" value="ANK"/>
    <property type="match status" value="3"/>
</dbReference>
<dbReference type="Pfam" id="PF12796">
    <property type="entry name" value="Ank_2"/>
    <property type="match status" value="1"/>
</dbReference>
<keyword evidence="1" id="KW-0677">Repeat</keyword>
<evidence type="ECO:0000313" key="5">
    <source>
        <dbReference type="EMBL" id="EAY17772.1"/>
    </source>
</evidence>
<evidence type="ECO:0000256" key="3">
    <source>
        <dbReference type="PROSITE-ProRule" id="PRU00023"/>
    </source>
</evidence>
<dbReference type="PROSITE" id="PS50297">
    <property type="entry name" value="ANK_REP_REGION"/>
    <property type="match status" value="2"/>
</dbReference>
<dbReference type="eggNOG" id="KOG1082">
    <property type="taxonomic scope" value="Eukaryota"/>
</dbReference>
<evidence type="ECO:0000256" key="4">
    <source>
        <dbReference type="SAM" id="Coils"/>
    </source>
</evidence>
<dbReference type="Gene3D" id="1.25.40.20">
    <property type="entry name" value="Ankyrin repeat-containing domain"/>
    <property type="match status" value="1"/>
</dbReference>
<evidence type="ECO:0000313" key="6">
    <source>
        <dbReference type="Proteomes" id="UP000001542"/>
    </source>
</evidence>
<reference evidence="5" key="1">
    <citation type="submission" date="2006-10" db="EMBL/GenBank/DDBJ databases">
        <authorList>
            <person name="Amadeo P."/>
            <person name="Zhao Q."/>
            <person name="Wortman J."/>
            <person name="Fraser-Liggett C."/>
            <person name="Carlton J."/>
        </authorList>
    </citation>
    <scope>NUCLEOTIDE SEQUENCE</scope>
    <source>
        <strain evidence="5">G3</strain>
    </source>
</reference>
<sequence length="311" mass="35666">MNLNFEYIAAHISDYIKNENFFDTFDMEAIKTIIKNSHLTVDQYNTLLKQSSPTINAKELYICTRKANVTIQNLEEVVSILKSLKKYMKFNVFDGIVDVLNHTEKDISDFTREIKNLQDKLKAFQNQTQNTAKETTSNQTNENCNHSRVILAKIAELKQSNDFETVYKFLDELSSQGNHAMISKSCDEGLWRKIAPKKSEYEYGKNVLHVASEKGNFRLVKSLIECGCDKEAKTNDGYTPLIFASQKGHLDVVKYLISVGADKEAKDDNGWTPLFWASRFDYLEVVKYRVSKGVFSTNLNTANRNKQVTYI</sequence>
<feature type="repeat" description="ANK" evidence="3">
    <location>
        <begin position="203"/>
        <end position="235"/>
    </location>
</feature>
<dbReference type="OrthoDB" id="1577640at2759"/>
<keyword evidence="6" id="KW-1185">Reference proteome</keyword>
<dbReference type="SUPFAM" id="SSF48403">
    <property type="entry name" value="Ankyrin repeat"/>
    <property type="match status" value="1"/>
</dbReference>
<dbReference type="STRING" id="5722.A2DP72"/>
<keyword evidence="4" id="KW-0175">Coiled coil</keyword>
<keyword evidence="2 3" id="KW-0040">ANK repeat</keyword>
<feature type="repeat" description="ANK" evidence="3">
    <location>
        <begin position="236"/>
        <end position="268"/>
    </location>
</feature>
<dbReference type="AlphaFoldDB" id="A2DP72"/>
<dbReference type="VEuPathDB" id="TrichDB:TVAGG3_0998690"/>